<reference evidence="5 6" key="1">
    <citation type="submission" date="2018-02" db="EMBL/GenBank/DDBJ databases">
        <title>The genomes of Aspergillus section Nigri reveals drivers in fungal speciation.</title>
        <authorList>
            <consortium name="DOE Joint Genome Institute"/>
            <person name="Vesth T.C."/>
            <person name="Nybo J."/>
            <person name="Theobald S."/>
            <person name="Brandl J."/>
            <person name="Frisvad J.C."/>
            <person name="Nielsen K.F."/>
            <person name="Lyhne E.K."/>
            <person name="Kogle M.E."/>
            <person name="Kuo A."/>
            <person name="Riley R."/>
            <person name="Clum A."/>
            <person name="Nolan M."/>
            <person name="Lipzen A."/>
            <person name="Salamov A."/>
            <person name="Henrissat B."/>
            <person name="Wiebenga A."/>
            <person name="De vries R.P."/>
            <person name="Grigoriev I.V."/>
            <person name="Mortensen U.H."/>
            <person name="Andersen M.R."/>
            <person name="Baker S.E."/>
        </authorList>
    </citation>
    <scope>NUCLEOTIDE SEQUENCE [LARGE SCALE GENOMIC DNA]</scope>
    <source>
        <strain evidence="5 6">CBS 121057</strain>
    </source>
</reference>
<feature type="domain" description="RRN6 beta-propeller" evidence="2">
    <location>
        <begin position="96"/>
        <end position="479"/>
    </location>
</feature>
<proteinExistence type="predicted"/>
<dbReference type="OrthoDB" id="4090074at2759"/>
<feature type="region of interest" description="Disordered" evidence="1">
    <location>
        <begin position="909"/>
        <end position="1013"/>
    </location>
</feature>
<evidence type="ECO:0008006" key="7">
    <source>
        <dbReference type="Google" id="ProtNLM"/>
    </source>
</evidence>
<dbReference type="GO" id="GO:0001163">
    <property type="term" value="F:RNA polymerase I transcription regulatory region sequence-specific DNA binding"/>
    <property type="evidence" value="ECO:0007669"/>
    <property type="project" value="TreeGrafter"/>
</dbReference>
<keyword evidence="6" id="KW-1185">Reference proteome</keyword>
<evidence type="ECO:0000313" key="5">
    <source>
        <dbReference type="EMBL" id="PYI04825.1"/>
    </source>
</evidence>
<dbReference type="AlphaFoldDB" id="A0A319E9S0"/>
<name>A0A319E9S0_ASPSB</name>
<feature type="compositionally biased region" description="Polar residues" evidence="1">
    <location>
        <begin position="799"/>
        <end position="808"/>
    </location>
</feature>
<dbReference type="VEuPathDB" id="FungiDB:BO78DRAFT_346920"/>
<organism evidence="5 6">
    <name type="scientific">Aspergillus sclerotiicarbonarius (strain CBS 121057 / IBT 28362)</name>
    <dbReference type="NCBI Taxonomy" id="1448318"/>
    <lineage>
        <taxon>Eukaryota</taxon>
        <taxon>Fungi</taxon>
        <taxon>Dikarya</taxon>
        <taxon>Ascomycota</taxon>
        <taxon>Pezizomycotina</taxon>
        <taxon>Eurotiomycetes</taxon>
        <taxon>Eurotiomycetidae</taxon>
        <taxon>Eurotiales</taxon>
        <taxon>Aspergillaceae</taxon>
        <taxon>Aspergillus</taxon>
        <taxon>Aspergillus subgen. Circumdati</taxon>
    </lineage>
</organism>
<dbReference type="Pfam" id="PF20640">
    <property type="entry name" value="Rrn6_HB"/>
    <property type="match status" value="1"/>
</dbReference>
<feature type="compositionally biased region" description="Polar residues" evidence="1">
    <location>
        <begin position="816"/>
        <end position="827"/>
    </location>
</feature>
<dbReference type="Pfam" id="PF20639">
    <property type="entry name" value="Rrn6_K-rich"/>
    <property type="match status" value="1"/>
</dbReference>
<evidence type="ECO:0000313" key="6">
    <source>
        <dbReference type="Proteomes" id="UP000248423"/>
    </source>
</evidence>
<evidence type="ECO:0000259" key="2">
    <source>
        <dbReference type="Pfam" id="PF10214"/>
    </source>
</evidence>
<dbReference type="STRING" id="1448318.A0A319E9S0"/>
<dbReference type="EMBL" id="KZ826364">
    <property type="protein sequence ID" value="PYI04825.1"/>
    <property type="molecule type" value="Genomic_DNA"/>
</dbReference>
<dbReference type="PANTHER" id="PTHR28221:SF2">
    <property type="entry name" value="RNA POLYMERASE I-SPECIFIC TRANSCRIPTION INITIATION FACTOR RRN6"/>
    <property type="match status" value="1"/>
</dbReference>
<dbReference type="Pfam" id="PF10214">
    <property type="entry name" value="Rrn6_beta-prop"/>
    <property type="match status" value="1"/>
</dbReference>
<accession>A0A319E9S0</accession>
<protein>
    <recommendedName>
        <fullName evidence="7">RNA polymerase I-specific transcription initiation factor RRN6-like protein</fullName>
    </recommendedName>
</protein>
<feature type="domain" description="RRN6 K-rich C-terminal" evidence="3">
    <location>
        <begin position="886"/>
        <end position="1013"/>
    </location>
</feature>
<evidence type="ECO:0000259" key="4">
    <source>
        <dbReference type="Pfam" id="PF20640"/>
    </source>
</evidence>
<dbReference type="InterPro" id="IPR048536">
    <property type="entry name" value="Rrn6_K-rich"/>
</dbReference>
<evidence type="ECO:0000256" key="1">
    <source>
        <dbReference type="SAM" id="MobiDB-lite"/>
    </source>
</evidence>
<feature type="compositionally biased region" description="Basic residues" evidence="1">
    <location>
        <begin position="1000"/>
        <end position="1013"/>
    </location>
</feature>
<dbReference type="InterPro" id="IPR048535">
    <property type="entry name" value="RRN6_beta-prop"/>
</dbReference>
<feature type="domain" description="RRN6 helical bundle" evidence="4">
    <location>
        <begin position="573"/>
        <end position="776"/>
    </location>
</feature>
<dbReference type="Proteomes" id="UP000248423">
    <property type="component" value="Unassembled WGS sequence"/>
</dbReference>
<evidence type="ECO:0000259" key="3">
    <source>
        <dbReference type="Pfam" id="PF20639"/>
    </source>
</evidence>
<feature type="compositionally biased region" description="Basic residues" evidence="1">
    <location>
        <begin position="922"/>
        <end position="931"/>
    </location>
</feature>
<dbReference type="InterPro" id="IPR019350">
    <property type="entry name" value="RNA_pol_I-sp_TIF_RRN6-like"/>
</dbReference>
<dbReference type="PANTHER" id="PTHR28221">
    <property type="entry name" value="RNA POLYMERASE I-SPECIFIC TRANSCRIPTION INITIATION FACTOR RRN6"/>
    <property type="match status" value="1"/>
</dbReference>
<gene>
    <name evidence="5" type="ORF">BO78DRAFT_346920</name>
</gene>
<dbReference type="InterPro" id="IPR048537">
    <property type="entry name" value="RRN6_HB"/>
</dbReference>
<dbReference type="GO" id="GO:0070860">
    <property type="term" value="C:RNA polymerase I core factor complex"/>
    <property type="evidence" value="ECO:0007669"/>
    <property type="project" value="TreeGrafter"/>
</dbReference>
<sequence length="1013" mass="111920">MDENSTSALQYGHLGKPVYSSETQTWAFSRTLVPSSYVSYAGVTKTTIPSPLTALRTSSIENKGFLPRVYPELAACWPLSSNETLSHAITTCETCDPLVSSLFDIGYAVDLENNDSGSRVVSIAVVASGECGNTISFRKIQDDVVELRGKTITSIRVPAIGQPESIEWSAGGAPVRQICFARTVEEKATWMAARLPHSTTIFRPQYHRNSVPVLGSCDGDHVLPNRSRKSRLDANPLVEISNMRTGGFAHADVTFNPWYQKQFAIVDERGNWSVWELSGRHRRTKGNWTAVSVKSGTLPWLDLGDGHDSNDHPRHDGWAAIEWAGDVNSFIVSDRRCPMLYRMDSGQVYPYMIELGLKRRSEWILDIKRSASNVSHVFILTTTRIFWLDITSSPDPTIATGCDSRPPLYPRLSWRHFRDPEDTTLRLACLLVDKDFYLILYSRLNRLALAFQCPSSSSSSSLEQTDAISIPDPFIMEIPSISRDSMGSQHSNNIQLSTLVFREITHLPLSVGKQYYDPHAKLIKLFMVDSGLTVRESIYVGPSRDGHADESTSRDVLRVKKRHQGVQRAQTAFSQDDFVVDDLEEYVLGTGVLTPQDTGMSSITPLAIPEWTLNYAQAYAVATGRLTLLPREEDHRRQTPEISFQEGIQELEAIATGSTTSDHQTTRTGLEALGSSPLLDDIDQSSYSLQSFLSKEHPALLLEKQVGRQRSDLFSPLFFPSTDFTEDISALNLLAIYDQLVNDWLAGLPYDIPGRTRIIKEKIIRGVAADLILAQIRLKVQPAYAVDELDTSGRKSSGDAPSSLSTSMDDPFDALSSGNAMHASQRSVLPGNGNLDDLSSSVPPGSTLARGETEVESPSDIQSTYTSLSAFTTFSRERAMPRNVAIVLDHWQPGTDPAGYNWQRTVRIQETEESQPASKGATPKRRSRKKTPSSQGTSLNASAPPPMSSVPSDARRWGSQPENSEAPVLRLPSSQAVEEDVPMTQIERGTFGGREAGRKSVVKARKKKRAAGF</sequence>
<dbReference type="GO" id="GO:0001179">
    <property type="term" value="F:RNA polymerase I general transcription initiation factor binding"/>
    <property type="evidence" value="ECO:0007669"/>
    <property type="project" value="TreeGrafter"/>
</dbReference>
<feature type="region of interest" description="Disordered" evidence="1">
    <location>
        <begin position="790"/>
        <end position="863"/>
    </location>
</feature>
<dbReference type="GO" id="GO:0042790">
    <property type="term" value="P:nucleolar large rRNA transcription by RNA polymerase I"/>
    <property type="evidence" value="ECO:0007669"/>
    <property type="project" value="TreeGrafter"/>
</dbReference>